<protein>
    <submittedName>
        <fullName evidence="3">Uncharacterized protein LOC106012535</fullName>
    </submittedName>
</protein>
<dbReference type="Proteomes" id="UP000694888">
    <property type="component" value="Unplaced"/>
</dbReference>
<evidence type="ECO:0000313" key="3">
    <source>
        <dbReference type="RefSeq" id="XP_012941211.1"/>
    </source>
</evidence>
<name>A0ABM1A5H3_APLCA</name>
<sequence length="538" mass="60808">MALRAYSTSVLVFACFLLIKAGYCLSISEKREFEKLDAKLDRIGNEMELIGGQVDTLVQKDKGNENNISPTSTTSWHPVTFVNASRNHTSEGTNFEVVYKIDGHYGDPFVSLLVTWEYSRLDPETGEYGQPKYYSHTEKFRNSDSGMLQSAIFRSPERGLLELIILTKYSMRYEARLKVDNLNTSSVVQHSIPSHPFLVTSSDPLLYRGEEDPVVGVKLKGPNLREVISNMTLDIQYKAETEDGSEVREIKCDLKDERDKVCSSFVKKEYWSSMDVDIVIKSSEIQPIGLTRISSNTEARDQLVTNVQLSKVISIRHVDLPEPYPADVGRVEVTTSGCKYFGDRCEVMCKVYGRRFTNPKMYRSRSKYSRENLSSVLYKVSASSLTYVTTMRVPDIRSGVRAENVTCLSHSSKNYTIVYNRTTTITYKGEARFSKYDSYVQQSETYTRLVCTIVGYPLPDVSGVLVNTNGTIIPSSNETVVRTSEVEQRYAYLFEIDASTNSDVTGLCEASNNTAKVAELKVTDIYVIHQDYGDYPNY</sequence>
<dbReference type="RefSeq" id="XP_012941211.1">
    <property type="nucleotide sequence ID" value="XM_013085757.2"/>
</dbReference>
<gene>
    <name evidence="3" type="primary">LOC106012535</name>
</gene>
<evidence type="ECO:0000313" key="2">
    <source>
        <dbReference type="Proteomes" id="UP000694888"/>
    </source>
</evidence>
<dbReference type="GeneID" id="106012535"/>
<keyword evidence="2" id="KW-1185">Reference proteome</keyword>
<keyword evidence="1" id="KW-0732">Signal</keyword>
<reference evidence="3" key="1">
    <citation type="submission" date="2025-08" db="UniProtKB">
        <authorList>
            <consortium name="RefSeq"/>
        </authorList>
    </citation>
    <scope>IDENTIFICATION</scope>
</reference>
<organism evidence="2 3">
    <name type="scientific">Aplysia californica</name>
    <name type="common">California sea hare</name>
    <dbReference type="NCBI Taxonomy" id="6500"/>
    <lineage>
        <taxon>Eukaryota</taxon>
        <taxon>Metazoa</taxon>
        <taxon>Spiralia</taxon>
        <taxon>Lophotrochozoa</taxon>
        <taxon>Mollusca</taxon>
        <taxon>Gastropoda</taxon>
        <taxon>Heterobranchia</taxon>
        <taxon>Euthyneura</taxon>
        <taxon>Tectipleura</taxon>
        <taxon>Aplysiida</taxon>
        <taxon>Aplysioidea</taxon>
        <taxon>Aplysiidae</taxon>
        <taxon>Aplysia</taxon>
    </lineage>
</organism>
<feature type="signal peptide" evidence="1">
    <location>
        <begin position="1"/>
        <end position="26"/>
    </location>
</feature>
<feature type="chain" id="PRO_5045472043" evidence="1">
    <location>
        <begin position="27"/>
        <end position="538"/>
    </location>
</feature>
<proteinExistence type="predicted"/>
<evidence type="ECO:0000256" key="1">
    <source>
        <dbReference type="SAM" id="SignalP"/>
    </source>
</evidence>
<accession>A0ABM1A5H3</accession>
<dbReference type="PROSITE" id="PS51257">
    <property type="entry name" value="PROKAR_LIPOPROTEIN"/>
    <property type="match status" value="1"/>
</dbReference>